<protein>
    <submittedName>
        <fullName evidence="2">Uncharacterized protein</fullName>
    </submittedName>
</protein>
<evidence type="ECO:0000313" key="3">
    <source>
        <dbReference type="Proteomes" id="UP000765509"/>
    </source>
</evidence>
<organism evidence="2 3">
    <name type="scientific">Austropuccinia psidii MF-1</name>
    <dbReference type="NCBI Taxonomy" id="1389203"/>
    <lineage>
        <taxon>Eukaryota</taxon>
        <taxon>Fungi</taxon>
        <taxon>Dikarya</taxon>
        <taxon>Basidiomycota</taxon>
        <taxon>Pucciniomycotina</taxon>
        <taxon>Pucciniomycetes</taxon>
        <taxon>Pucciniales</taxon>
        <taxon>Sphaerophragmiaceae</taxon>
        <taxon>Austropuccinia</taxon>
    </lineage>
</organism>
<evidence type="ECO:0000313" key="2">
    <source>
        <dbReference type="EMBL" id="MBW0571460.1"/>
    </source>
</evidence>
<accession>A0A9Q3PS96</accession>
<feature type="region of interest" description="Disordered" evidence="1">
    <location>
        <begin position="44"/>
        <end position="79"/>
    </location>
</feature>
<name>A0A9Q3PS96_9BASI</name>
<feature type="region of interest" description="Disordered" evidence="1">
    <location>
        <begin position="95"/>
        <end position="145"/>
    </location>
</feature>
<comment type="caution">
    <text evidence="2">The sequence shown here is derived from an EMBL/GenBank/DDBJ whole genome shotgun (WGS) entry which is preliminary data.</text>
</comment>
<dbReference type="AlphaFoldDB" id="A0A9Q3PS96"/>
<sequence>MAADLSKVAFVPEKDLPPKGKQHPDERLGDLSFNYKYWDSTIKDYEIEPRTPESSERDSDAGNLSDDESVDLDAANSQCDVDNRLVNKQIIEMEQGEIELEPEENNEEFEESQEVAGDVIMSDAWESSGRKFQHSQTDYYEEDEW</sequence>
<dbReference type="Proteomes" id="UP000765509">
    <property type="component" value="Unassembled WGS sequence"/>
</dbReference>
<reference evidence="2" key="1">
    <citation type="submission" date="2021-03" db="EMBL/GenBank/DDBJ databases">
        <title>Draft genome sequence of rust myrtle Austropuccinia psidii MF-1, a brazilian biotype.</title>
        <authorList>
            <person name="Quecine M.C."/>
            <person name="Pachon D.M.R."/>
            <person name="Bonatelli M.L."/>
            <person name="Correr F.H."/>
            <person name="Franceschini L.M."/>
            <person name="Leite T.F."/>
            <person name="Margarido G.R.A."/>
            <person name="Almeida C.A."/>
            <person name="Ferrarezi J.A."/>
            <person name="Labate C.A."/>
        </authorList>
    </citation>
    <scope>NUCLEOTIDE SEQUENCE</scope>
    <source>
        <strain evidence="2">MF-1</strain>
    </source>
</reference>
<dbReference type="EMBL" id="AVOT02088209">
    <property type="protein sequence ID" value="MBW0571460.1"/>
    <property type="molecule type" value="Genomic_DNA"/>
</dbReference>
<feature type="compositionally biased region" description="Basic and acidic residues" evidence="1">
    <location>
        <begin position="44"/>
        <end position="60"/>
    </location>
</feature>
<keyword evidence="3" id="KW-1185">Reference proteome</keyword>
<evidence type="ECO:0000256" key="1">
    <source>
        <dbReference type="SAM" id="MobiDB-lite"/>
    </source>
</evidence>
<proteinExistence type="predicted"/>
<feature type="compositionally biased region" description="Acidic residues" evidence="1">
    <location>
        <begin position="95"/>
        <end position="113"/>
    </location>
</feature>
<feature type="region of interest" description="Disordered" evidence="1">
    <location>
        <begin position="1"/>
        <end position="30"/>
    </location>
</feature>
<feature type="compositionally biased region" description="Basic and acidic residues" evidence="1">
    <location>
        <begin position="12"/>
        <end position="29"/>
    </location>
</feature>
<gene>
    <name evidence="2" type="ORF">O181_111175</name>
</gene>